<dbReference type="SUPFAM" id="SSF117856">
    <property type="entry name" value="AF0104/ALDC/Ptd012-like"/>
    <property type="match status" value="1"/>
</dbReference>
<evidence type="ECO:0000256" key="5">
    <source>
        <dbReference type="ARBA" id="ARBA00023125"/>
    </source>
</evidence>
<feature type="compositionally biased region" description="Gly residues" evidence="8">
    <location>
        <begin position="25"/>
        <end position="34"/>
    </location>
</feature>
<keyword evidence="2" id="KW-0964">Secreted</keyword>
<keyword evidence="5 7" id="KW-0238">DNA-binding</keyword>
<gene>
    <name evidence="10" type="ORF">K7X08_013275</name>
</gene>
<evidence type="ECO:0000259" key="9">
    <source>
        <dbReference type="PROSITE" id="PS51742"/>
    </source>
</evidence>
<organism evidence="10 11">
    <name type="scientific">Anisodus acutangulus</name>
    <dbReference type="NCBI Taxonomy" id="402998"/>
    <lineage>
        <taxon>Eukaryota</taxon>
        <taxon>Viridiplantae</taxon>
        <taxon>Streptophyta</taxon>
        <taxon>Embryophyta</taxon>
        <taxon>Tracheophyta</taxon>
        <taxon>Spermatophyta</taxon>
        <taxon>Magnoliopsida</taxon>
        <taxon>eudicotyledons</taxon>
        <taxon>Gunneridae</taxon>
        <taxon>Pentapetalae</taxon>
        <taxon>asterids</taxon>
        <taxon>lamiids</taxon>
        <taxon>Solanales</taxon>
        <taxon>Solanaceae</taxon>
        <taxon>Solanoideae</taxon>
        <taxon>Hyoscyameae</taxon>
        <taxon>Anisodus</taxon>
    </lineage>
</organism>
<evidence type="ECO:0000256" key="2">
    <source>
        <dbReference type="ARBA" id="ARBA00022525"/>
    </source>
</evidence>
<dbReference type="PROSITE" id="PS51742">
    <property type="entry name" value="PPC"/>
    <property type="match status" value="1"/>
</dbReference>
<evidence type="ECO:0000256" key="1">
    <source>
        <dbReference type="ARBA" id="ARBA00004613"/>
    </source>
</evidence>
<dbReference type="GO" id="GO:0005634">
    <property type="term" value="C:nucleus"/>
    <property type="evidence" value="ECO:0007669"/>
    <property type="project" value="UniProtKB-SubCell"/>
</dbReference>
<keyword evidence="7" id="KW-0539">Nucleus</keyword>
<keyword evidence="4 7" id="KW-0805">Transcription regulation</keyword>
<evidence type="ECO:0000256" key="8">
    <source>
        <dbReference type="SAM" id="MobiDB-lite"/>
    </source>
</evidence>
<evidence type="ECO:0000313" key="10">
    <source>
        <dbReference type="EMBL" id="KAJ8555779.1"/>
    </source>
</evidence>
<dbReference type="OrthoDB" id="1101183at2759"/>
<evidence type="ECO:0000256" key="4">
    <source>
        <dbReference type="ARBA" id="ARBA00023015"/>
    </source>
</evidence>
<keyword evidence="3" id="KW-0732">Signal</keyword>
<feature type="compositionally biased region" description="Polar residues" evidence="8">
    <location>
        <begin position="307"/>
        <end position="330"/>
    </location>
</feature>
<comment type="function">
    <text evidence="7">Transcription factor that specifically binds AT-rich DNA sequences related to the nuclear matrix attachment regions (MARs).</text>
</comment>
<proteinExistence type="predicted"/>
<dbReference type="PANTHER" id="PTHR31500:SF64">
    <property type="entry name" value="AT-HOOK MOTIF NUCLEAR-LOCALIZED PROTEIN 12-RELATED"/>
    <property type="match status" value="1"/>
</dbReference>
<evidence type="ECO:0000256" key="3">
    <source>
        <dbReference type="ARBA" id="ARBA00022729"/>
    </source>
</evidence>
<dbReference type="EMBL" id="JAJAGQ010000008">
    <property type="protein sequence ID" value="KAJ8555779.1"/>
    <property type="molecule type" value="Genomic_DNA"/>
</dbReference>
<feature type="domain" description="PPC" evidence="9">
    <location>
        <begin position="163"/>
        <end position="305"/>
    </location>
</feature>
<dbReference type="CDD" id="cd11378">
    <property type="entry name" value="DUF296"/>
    <property type="match status" value="1"/>
</dbReference>
<dbReference type="GO" id="GO:0005576">
    <property type="term" value="C:extracellular region"/>
    <property type="evidence" value="ECO:0007669"/>
    <property type="project" value="UniProtKB-SubCell"/>
</dbReference>
<feature type="region of interest" description="Disordered" evidence="8">
    <location>
        <begin position="293"/>
        <end position="333"/>
    </location>
</feature>
<dbReference type="InterPro" id="IPR005175">
    <property type="entry name" value="PPC_dom"/>
</dbReference>
<protein>
    <recommendedName>
        <fullName evidence="7">AT-hook motif nuclear-localized protein</fullName>
    </recommendedName>
</protein>
<evidence type="ECO:0000256" key="6">
    <source>
        <dbReference type="ARBA" id="ARBA00023163"/>
    </source>
</evidence>
<dbReference type="Pfam" id="PF03479">
    <property type="entry name" value="PCC"/>
    <property type="match status" value="1"/>
</dbReference>
<accession>A0A9Q1MB88</accession>
<sequence>MDIREGMALSGSSAYYLNRGISGSGSGAAGGSGAPQGVPTPPGFKSLTNANITVQSNVGSGSIGNVNSTYQVENPSPNFGHAVNISMGSSVSSGSGDPVKRKRGRPRKYGPDGTNMSLALSPLSSNPSSGGGSITPGPKRIRGRPPGSGWKQQLANVGEWMSSSAGLAFTPHVIHIGVGEDVAEKLLAFAQQRPRALCILSANGVVSAITLRPPANSGSTVTYEGRFDILCLSGSYLVAETGGPHNRTGGISISVCSPDGHVIGGAIGGRLIAASPVQVVVCSFVYDPKVKSKPESITKDEKESAEKSSTPVGANLSQDPTSGSGTSVWPPSSRPDVLLSGKVERMMVFGSKMHYCFFSNTLIVEAQKHNGRMKAMLTVNDFSKGGGGGGPSECSGKYYHNSIPIVALSTGWYSKGKRCFEKNYNLRKKWEEYKSYGC</sequence>
<dbReference type="PANTHER" id="PTHR31500">
    <property type="entry name" value="AT-HOOK MOTIF NUCLEAR-LOCALIZED PROTEIN 9"/>
    <property type="match status" value="1"/>
</dbReference>
<feature type="region of interest" description="Disordered" evidence="8">
    <location>
        <begin position="25"/>
        <end position="48"/>
    </location>
</feature>
<dbReference type="GO" id="GO:0003680">
    <property type="term" value="F:minor groove of adenine-thymine-rich DNA binding"/>
    <property type="evidence" value="ECO:0007669"/>
    <property type="project" value="UniProtKB-UniRule"/>
</dbReference>
<name>A0A9Q1MB88_9SOLA</name>
<dbReference type="Proteomes" id="UP001152561">
    <property type="component" value="Unassembled WGS sequence"/>
</dbReference>
<evidence type="ECO:0000313" key="11">
    <source>
        <dbReference type="Proteomes" id="UP001152561"/>
    </source>
</evidence>
<feature type="region of interest" description="Disordered" evidence="8">
    <location>
        <begin position="74"/>
        <end position="152"/>
    </location>
</feature>
<dbReference type="InterPro" id="IPR039605">
    <property type="entry name" value="AHL"/>
</dbReference>
<feature type="compositionally biased region" description="Low complexity" evidence="8">
    <location>
        <begin position="111"/>
        <end position="128"/>
    </location>
</feature>
<keyword evidence="11" id="KW-1185">Reference proteome</keyword>
<dbReference type="Pfam" id="PF24300">
    <property type="entry name" value="KWL1"/>
    <property type="match status" value="1"/>
</dbReference>
<comment type="subcellular location">
    <subcellularLocation>
        <location evidence="7">Nucleus</location>
    </subcellularLocation>
    <subcellularLocation>
        <location evidence="1">Secreted</location>
    </subcellularLocation>
</comment>
<keyword evidence="6 7" id="KW-0804">Transcription</keyword>
<dbReference type="Gene3D" id="3.30.1330.80">
    <property type="entry name" value="Hypothetical protein, similar to alpha- acetolactate decarboxylase, domain 2"/>
    <property type="match status" value="1"/>
</dbReference>
<feature type="compositionally biased region" description="Basic and acidic residues" evidence="8">
    <location>
        <begin position="293"/>
        <end position="306"/>
    </location>
</feature>
<reference evidence="11" key="1">
    <citation type="journal article" date="2023" name="Proc. Natl. Acad. Sci. U.S.A.">
        <title>Genomic and structural basis for evolution of tropane alkaloid biosynthesis.</title>
        <authorList>
            <person name="Wanga Y.-J."/>
            <person name="Taina T."/>
            <person name="Yua J.-Y."/>
            <person name="Lia J."/>
            <person name="Xua B."/>
            <person name="Chenc J."/>
            <person name="D'Auriad J.C."/>
            <person name="Huanga J.-P."/>
            <person name="Huanga S.-X."/>
        </authorList>
    </citation>
    <scope>NUCLEOTIDE SEQUENCE [LARGE SCALE GENOMIC DNA]</scope>
    <source>
        <strain evidence="11">cv. KIB-2019</strain>
    </source>
</reference>
<evidence type="ECO:0000256" key="7">
    <source>
        <dbReference type="RuleBase" id="RU367031"/>
    </source>
</evidence>
<dbReference type="InterPro" id="IPR039271">
    <property type="entry name" value="Kiwellin-like"/>
</dbReference>
<dbReference type="AlphaFoldDB" id="A0A9Q1MB88"/>
<feature type="compositionally biased region" description="Low complexity" evidence="8">
    <location>
        <begin position="86"/>
        <end position="97"/>
    </location>
</feature>
<comment type="caution">
    <text evidence="10">The sequence shown here is derived from an EMBL/GenBank/DDBJ whole genome shotgun (WGS) entry which is preliminary data.</text>
</comment>
<comment type="domain">
    <text evidence="7">The PPC domain mediates interactions between AHL proteins.</text>
</comment>